<dbReference type="InterPro" id="IPR038390">
    <property type="entry name" value="Metal_Tscrpt_repr_sf"/>
</dbReference>
<dbReference type="GO" id="GO:0045892">
    <property type="term" value="P:negative regulation of DNA-templated transcription"/>
    <property type="evidence" value="ECO:0007669"/>
    <property type="project" value="UniProtKB-ARBA"/>
</dbReference>
<dbReference type="PANTHER" id="PTHR33677:SF5">
    <property type="entry name" value="TRANSCRIPTIONAL REPRESSOR FRMR"/>
    <property type="match status" value="1"/>
</dbReference>
<dbReference type="AlphaFoldDB" id="A0A0M8JPL7"/>
<dbReference type="GO" id="GO:0003677">
    <property type="term" value="F:DNA binding"/>
    <property type="evidence" value="ECO:0007669"/>
    <property type="project" value="InterPro"/>
</dbReference>
<dbReference type="RefSeq" id="WP_075070937.1">
    <property type="nucleotide sequence ID" value="NZ_BBXZ01000165.1"/>
</dbReference>
<sequence>MMMQDDAAKQRILARLRRLEGQVRGVEAMIEQERDCSEILQQLSAIRSAALSASQAFLQDYASGCMQNFDRQTPAEREAALKNLIYMFGKTQT</sequence>
<dbReference type="CDD" id="cd10148">
    <property type="entry name" value="CsoR-like_DUF156"/>
    <property type="match status" value="1"/>
</dbReference>
<gene>
    <name evidence="1" type="ORF">LSAC_03097</name>
</gene>
<name>A0A0M8JPL7_9CHLR</name>
<proteinExistence type="predicted"/>
<accession>A0A0M8JPL7</accession>
<dbReference type="EMBL" id="DF967975">
    <property type="protein sequence ID" value="GAP19197.1"/>
    <property type="molecule type" value="Genomic_DNA"/>
</dbReference>
<organism evidence="1">
    <name type="scientific">Levilinea saccharolytica</name>
    <dbReference type="NCBI Taxonomy" id="229921"/>
    <lineage>
        <taxon>Bacteria</taxon>
        <taxon>Bacillati</taxon>
        <taxon>Chloroflexota</taxon>
        <taxon>Anaerolineae</taxon>
        <taxon>Anaerolineales</taxon>
        <taxon>Anaerolineaceae</taxon>
        <taxon>Levilinea</taxon>
    </lineage>
</organism>
<dbReference type="GO" id="GO:0046872">
    <property type="term" value="F:metal ion binding"/>
    <property type="evidence" value="ECO:0007669"/>
    <property type="project" value="InterPro"/>
</dbReference>
<dbReference type="Gene3D" id="1.20.58.1000">
    <property type="entry name" value="Metal-sensitive repressor, helix protomer"/>
    <property type="match status" value="1"/>
</dbReference>
<evidence type="ECO:0000313" key="1">
    <source>
        <dbReference type="EMBL" id="GAP19197.1"/>
    </source>
</evidence>
<protein>
    <submittedName>
        <fullName evidence="1">Uncharacterized protein conserved in bacteria</fullName>
    </submittedName>
</protein>
<dbReference type="InterPro" id="IPR003735">
    <property type="entry name" value="Metal_Tscrpt_repr"/>
</dbReference>
<dbReference type="PANTHER" id="PTHR33677">
    <property type="entry name" value="TRANSCRIPTIONAL REPRESSOR FRMR-RELATED"/>
    <property type="match status" value="1"/>
</dbReference>
<reference evidence="1" key="1">
    <citation type="journal article" date="2015" name="Genome Announc.">
        <title>Draft Genome Sequences of Anaerolinea thermolimosa IMO-1, Bellilinea caldifistulae GOMI-1, Leptolinea tardivitalis YMTK-2, Levilinea saccharolytica KIBI-1, Longilinea arvoryzae KOME-1, Previously Described as Members of the Class Anaerolineae (Chloroflexi).</title>
        <authorList>
            <person name="Matsuura N."/>
            <person name="Tourlousse M.D."/>
            <person name="Ohashi A."/>
            <person name="Hugenholtz P."/>
            <person name="Sekiguchi Y."/>
        </authorList>
    </citation>
    <scope>NUCLEOTIDE SEQUENCE</scope>
    <source>
        <strain evidence="1">KIBI-1</strain>
    </source>
</reference>
<dbReference type="Pfam" id="PF02583">
    <property type="entry name" value="Trns_repr_metal"/>
    <property type="match status" value="1"/>
</dbReference>
<dbReference type="OrthoDB" id="9798732at2"/>